<dbReference type="AlphaFoldDB" id="A0A4Y8AB34"/>
<evidence type="ECO:0008006" key="5">
    <source>
        <dbReference type="Google" id="ProtNLM"/>
    </source>
</evidence>
<keyword evidence="4" id="KW-1185">Reference proteome</keyword>
<organism evidence="2 3">
    <name type="scientific">Mucilaginibacter phyllosphaerae</name>
    <dbReference type="NCBI Taxonomy" id="1812349"/>
    <lineage>
        <taxon>Bacteria</taxon>
        <taxon>Pseudomonadati</taxon>
        <taxon>Bacteroidota</taxon>
        <taxon>Sphingobacteriia</taxon>
        <taxon>Sphingobacteriales</taxon>
        <taxon>Sphingobacteriaceae</taxon>
        <taxon>Mucilaginibacter</taxon>
    </lineage>
</organism>
<proteinExistence type="predicted"/>
<reference evidence="2 3" key="1">
    <citation type="journal article" date="2016" name="Int. J. Syst. Evol. Microbiol.">
        <title>Proposal of Mucilaginibacter phyllosphaerae sp. nov. isolated from the phyllosphere of Galium album.</title>
        <authorList>
            <person name="Aydogan E.L."/>
            <person name="Busse H.J."/>
            <person name="Moser G."/>
            <person name="Muller C."/>
            <person name="Kampfer P."/>
            <person name="Glaeser S.P."/>
        </authorList>
    </citation>
    <scope>NUCLEOTIDE SEQUENCE [LARGE SCALE GENOMIC DNA]</scope>
    <source>
        <strain evidence="2 3">PP-F2FG21</strain>
    </source>
</reference>
<dbReference type="EMBL" id="JACIEG010000004">
    <property type="protein sequence ID" value="MBB3969664.1"/>
    <property type="molecule type" value="Genomic_DNA"/>
</dbReference>
<name>A0A4Y8AB34_9SPHI</name>
<protein>
    <recommendedName>
        <fullName evidence="5">XRE family transcriptional regulator</fullName>
    </recommendedName>
</protein>
<dbReference type="RefSeq" id="WP_134337124.1">
    <property type="nucleotide sequence ID" value="NZ_BMCZ01000005.1"/>
</dbReference>
<gene>
    <name evidence="2" type="ORF">E2R65_14120</name>
    <name evidence="1" type="ORF">GGR35_002277</name>
</gene>
<evidence type="ECO:0000313" key="2">
    <source>
        <dbReference type="EMBL" id="TEW65049.1"/>
    </source>
</evidence>
<evidence type="ECO:0000313" key="3">
    <source>
        <dbReference type="Proteomes" id="UP000297248"/>
    </source>
</evidence>
<evidence type="ECO:0000313" key="4">
    <source>
        <dbReference type="Proteomes" id="UP000583101"/>
    </source>
</evidence>
<dbReference type="EMBL" id="SNQG01000005">
    <property type="protein sequence ID" value="TEW65049.1"/>
    <property type="molecule type" value="Genomic_DNA"/>
</dbReference>
<dbReference type="Proteomes" id="UP000583101">
    <property type="component" value="Unassembled WGS sequence"/>
</dbReference>
<sequence>MDKHYGQIVEYVVRKKGYSITDLAKAILVNRRSIYNWFNQKQLKSDIIYRIGYAIKHDFSNEFPELFCTEDFKSVYKTAKPFIAYHTGEDWKSKYLILLEKYNLMLLKKAMSKVLPVLSLFSVVYI</sequence>
<comment type="caution">
    <text evidence="2">The sequence shown here is derived from an EMBL/GenBank/DDBJ whole genome shotgun (WGS) entry which is preliminary data.</text>
</comment>
<accession>A0A4Y8AB34</accession>
<evidence type="ECO:0000313" key="1">
    <source>
        <dbReference type="EMBL" id="MBB3969664.1"/>
    </source>
</evidence>
<reference evidence="2" key="2">
    <citation type="submission" date="2019-03" db="EMBL/GenBank/DDBJ databases">
        <authorList>
            <person name="Yan Y.-Q."/>
            <person name="Du Z.-J."/>
        </authorList>
    </citation>
    <scope>NUCLEOTIDE SEQUENCE</scope>
    <source>
        <strain evidence="2">PP-F2FG21</strain>
    </source>
</reference>
<dbReference type="OrthoDB" id="981159at2"/>
<dbReference type="Proteomes" id="UP000297248">
    <property type="component" value="Unassembled WGS sequence"/>
</dbReference>
<reference evidence="1 4" key="3">
    <citation type="submission" date="2020-08" db="EMBL/GenBank/DDBJ databases">
        <title>Genomic Encyclopedia of Type Strains, Phase IV (KMG-IV): sequencing the most valuable type-strain genomes for metagenomic binning, comparative biology and taxonomic classification.</title>
        <authorList>
            <person name="Goeker M."/>
        </authorList>
    </citation>
    <scope>NUCLEOTIDE SEQUENCE [LARGE SCALE GENOMIC DNA]</scope>
    <source>
        <strain evidence="1 4">DSM 100995</strain>
    </source>
</reference>